<sequence>MASQDKRGYIRSDGIKRRSVVSSFIFKADLDSGRPRVALFKRSNKVSTYIYHHAPISGSIEKSDPSPLAAAWRELQEETTLTPENLGFLRHGKPYTFTDLSIGREWTIFPFMFRLRSASDEAKIKIDWEHESWAWFDPHTVEDTEAFGGVPRLAESLRRVWFEKDLGDEAGKVLADGLEKLAGDYVSGARQLAGDALQILRDVIAAFGSDHPDVLPASERWCKIMRLAAWHIWKNGRESMGAAIMNVLLSALSEIEHAMQSKQAATETTTWLSSVITKLDQRIASRQGSVEFLSQAFVTYLYNTFASKLTAGDPLSILTLSEPSTITHALRYLISKSNFTLDLRVLESRPLYEGVSLAASVAKDLSLLPPSETEPNNTITLYTDASAALASHNVDIVLLGADRIAASGAVSNKTGSLPAILSARYVTSSSPARIIVLGESEKVAPPGRPQDHVVEDINPHQVSQAWGADSNGSRVRDGASSLQSLILEKHSGSGKKKVEVTVRNVSFEWCPPDLIDVYIRESGEWTVDDIAGYSKRLAEEGERLFGGL</sequence>
<name>A0AA39X8G3_9PEZI</name>
<feature type="domain" description="Nudix hydrolase" evidence="3">
    <location>
        <begin position="16"/>
        <end position="159"/>
    </location>
</feature>
<dbReference type="EMBL" id="JAULSR010000002">
    <property type="protein sequence ID" value="KAK0629244.1"/>
    <property type="molecule type" value="Genomic_DNA"/>
</dbReference>
<evidence type="ECO:0000256" key="1">
    <source>
        <dbReference type="ARBA" id="ARBA00007251"/>
    </source>
</evidence>
<keyword evidence="5" id="KW-1185">Reference proteome</keyword>
<comment type="similarity">
    <text evidence="1 2">Belongs to the eIF-2B alpha/beta/delta subunits family.</text>
</comment>
<dbReference type="InterPro" id="IPR000649">
    <property type="entry name" value="IF-2B-related"/>
</dbReference>
<accession>A0AA39X8G3</accession>
<dbReference type="Gene3D" id="3.40.50.10470">
    <property type="entry name" value="Translation initiation factor eif-2b, domain 2"/>
    <property type="match status" value="1"/>
</dbReference>
<protein>
    <recommendedName>
        <fullName evidence="3">Nudix hydrolase domain-containing protein</fullName>
    </recommendedName>
</protein>
<comment type="caution">
    <text evidence="4">The sequence shown here is derived from an EMBL/GenBank/DDBJ whole genome shotgun (WGS) entry which is preliminary data.</text>
</comment>
<evidence type="ECO:0000313" key="4">
    <source>
        <dbReference type="EMBL" id="KAK0629244.1"/>
    </source>
</evidence>
<dbReference type="PANTHER" id="PTHR43475:SF3">
    <property type="entry name" value="TRANSLATION INITIATION FACTOR EIF-2B SUBUNIT FAMILY PROTEIN (AFU_ORTHOLOGUE AFUA_2G14290)"/>
    <property type="match status" value="1"/>
</dbReference>
<dbReference type="Pfam" id="PF00293">
    <property type="entry name" value="NUDIX"/>
    <property type="match status" value="1"/>
</dbReference>
<dbReference type="Gene3D" id="3.90.79.10">
    <property type="entry name" value="Nucleoside Triphosphate Pyrophosphohydrolase"/>
    <property type="match status" value="1"/>
</dbReference>
<dbReference type="GO" id="GO:0019509">
    <property type="term" value="P:L-methionine salvage from methylthioadenosine"/>
    <property type="evidence" value="ECO:0007669"/>
    <property type="project" value="TreeGrafter"/>
</dbReference>
<dbReference type="Pfam" id="PF01008">
    <property type="entry name" value="IF-2B"/>
    <property type="match status" value="1"/>
</dbReference>
<dbReference type="PROSITE" id="PS51462">
    <property type="entry name" value="NUDIX"/>
    <property type="match status" value="1"/>
</dbReference>
<organism evidence="4 5">
    <name type="scientific">Bombardia bombarda</name>
    <dbReference type="NCBI Taxonomy" id="252184"/>
    <lineage>
        <taxon>Eukaryota</taxon>
        <taxon>Fungi</taxon>
        <taxon>Dikarya</taxon>
        <taxon>Ascomycota</taxon>
        <taxon>Pezizomycotina</taxon>
        <taxon>Sordariomycetes</taxon>
        <taxon>Sordariomycetidae</taxon>
        <taxon>Sordariales</taxon>
        <taxon>Lasiosphaeriaceae</taxon>
        <taxon>Bombardia</taxon>
    </lineage>
</organism>
<dbReference type="Proteomes" id="UP001174934">
    <property type="component" value="Unassembled WGS sequence"/>
</dbReference>
<proteinExistence type="inferred from homology"/>
<dbReference type="InterPro" id="IPR037171">
    <property type="entry name" value="NagB/RpiA_transferase-like"/>
</dbReference>
<dbReference type="AlphaFoldDB" id="A0AA39X8G3"/>
<dbReference type="InterPro" id="IPR015797">
    <property type="entry name" value="NUDIX_hydrolase-like_dom_sf"/>
</dbReference>
<dbReference type="SUPFAM" id="SSF100950">
    <property type="entry name" value="NagB/RpiA/CoA transferase-like"/>
    <property type="match status" value="1"/>
</dbReference>
<dbReference type="GO" id="GO:0046523">
    <property type="term" value="F:S-methyl-5-thioribose-1-phosphate isomerase activity"/>
    <property type="evidence" value="ECO:0007669"/>
    <property type="project" value="TreeGrafter"/>
</dbReference>
<dbReference type="InterPro" id="IPR042529">
    <property type="entry name" value="IF_2B-like_C"/>
</dbReference>
<dbReference type="CDD" id="cd18872">
    <property type="entry name" value="NUDIX_eIF-2B"/>
    <property type="match status" value="1"/>
</dbReference>
<gene>
    <name evidence="4" type="ORF">B0T17DRAFT_589118</name>
</gene>
<evidence type="ECO:0000259" key="3">
    <source>
        <dbReference type="PROSITE" id="PS51462"/>
    </source>
</evidence>
<evidence type="ECO:0000256" key="2">
    <source>
        <dbReference type="RuleBase" id="RU003814"/>
    </source>
</evidence>
<reference evidence="4" key="1">
    <citation type="submission" date="2023-06" db="EMBL/GenBank/DDBJ databases">
        <title>Genome-scale phylogeny and comparative genomics of the fungal order Sordariales.</title>
        <authorList>
            <consortium name="Lawrence Berkeley National Laboratory"/>
            <person name="Hensen N."/>
            <person name="Bonometti L."/>
            <person name="Westerberg I."/>
            <person name="Brannstrom I.O."/>
            <person name="Guillou S."/>
            <person name="Cros-Aarteil S."/>
            <person name="Calhoun S."/>
            <person name="Haridas S."/>
            <person name="Kuo A."/>
            <person name="Mondo S."/>
            <person name="Pangilinan J."/>
            <person name="Riley R."/>
            <person name="LaButti K."/>
            <person name="Andreopoulos B."/>
            <person name="Lipzen A."/>
            <person name="Chen C."/>
            <person name="Yanf M."/>
            <person name="Daum C."/>
            <person name="Ng V."/>
            <person name="Clum A."/>
            <person name="Steindorff A."/>
            <person name="Ohm R."/>
            <person name="Martin F."/>
            <person name="Silar P."/>
            <person name="Natvig D."/>
            <person name="Lalanne C."/>
            <person name="Gautier V."/>
            <person name="Ament-velasquez S.L."/>
            <person name="Kruys A."/>
            <person name="Hutchinson M.I."/>
            <person name="Powell A.J."/>
            <person name="Barry K."/>
            <person name="Miller A.N."/>
            <person name="Grigoriev I.V."/>
            <person name="Debuchy R."/>
            <person name="Gladieux P."/>
            <person name="Thoren M.H."/>
            <person name="Johannesson H."/>
        </authorList>
    </citation>
    <scope>NUCLEOTIDE SEQUENCE</scope>
    <source>
        <strain evidence="4">SMH3391-2</strain>
    </source>
</reference>
<dbReference type="PANTHER" id="PTHR43475">
    <property type="entry name" value="METHYLTHIORIBOSE-1-PHOSPHATE ISOMERASE"/>
    <property type="match status" value="1"/>
</dbReference>
<dbReference type="InterPro" id="IPR000086">
    <property type="entry name" value="NUDIX_hydrolase_dom"/>
</dbReference>
<dbReference type="SUPFAM" id="SSF55811">
    <property type="entry name" value="Nudix"/>
    <property type="match status" value="1"/>
</dbReference>
<evidence type="ECO:0000313" key="5">
    <source>
        <dbReference type="Proteomes" id="UP001174934"/>
    </source>
</evidence>